<dbReference type="AlphaFoldDB" id="A0A915KSM7"/>
<organism evidence="2 3">
    <name type="scientific">Romanomermis culicivorax</name>
    <name type="common">Nematode worm</name>
    <dbReference type="NCBI Taxonomy" id="13658"/>
    <lineage>
        <taxon>Eukaryota</taxon>
        <taxon>Metazoa</taxon>
        <taxon>Ecdysozoa</taxon>
        <taxon>Nematoda</taxon>
        <taxon>Enoplea</taxon>
        <taxon>Dorylaimia</taxon>
        <taxon>Mermithida</taxon>
        <taxon>Mermithoidea</taxon>
        <taxon>Mermithidae</taxon>
        <taxon>Romanomermis</taxon>
    </lineage>
</organism>
<name>A0A915KSM7_ROMCU</name>
<evidence type="ECO:0000313" key="3">
    <source>
        <dbReference type="WBParaSite" id="nRc.2.0.1.t40643-RA"/>
    </source>
</evidence>
<keyword evidence="2" id="KW-1185">Reference proteome</keyword>
<dbReference type="WBParaSite" id="nRc.2.0.1.t40643-RA">
    <property type="protein sequence ID" value="nRc.2.0.1.t40643-RA"/>
    <property type="gene ID" value="nRc.2.0.1.g40643"/>
</dbReference>
<accession>A0A915KSM7</accession>
<keyword evidence="1" id="KW-0812">Transmembrane</keyword>
<dbReference type="Proteomes" id="UP000887565">
    <property type="component" value="Unplaced"/>
</dbReference>
<keyword evidence="1" id="KW-1133">Transmembrane helix</keyword>
<protein>
    <submittedName>
        <fullName evidence="3">Uncharacterized protein</fullName>
    </submittedName>
</protein>
<evidence type="ECO:0000313" key="2">
    <source>
        <dbReference type="Proteomes" id="UP000887565"/>
    </source>
</evidence>
<sequence>MESVSSFLSICVYATFYFVPIYDGAYHVFKYLTKSFFEPKTNRPTMSDPPGSIRKTCLACNKIDSSSNAKSLTAYKVRCDDDNTLFKENSFAFGPAPSVGKIFGFSLSKMLKNELSQR</sequence>
<evidence type="ECO:0000256" key="1">
    <source>
        <dbReference type="SAM" id="Phobius"/>
    </source>
</evidence>
<proteinExistence type="predicted"/>
<reference evidence="3" key="1">
    <citation type="submission" date="2022-11" db="UniProtKB">
        <authorList>
            <consortium name="WormBaseParasite"/>
        </authorList>
    </citation>
    <scope>IDENTIFICATION</scope>
</reference>
<feature type="transmembrane region" description="Helical" evidence="1">
    <location>
        <begin position="6"/>
        <end position="29"/>
    </location>
</feature>
<keyword evidence="1" id="KW-0472">Membrane</keyword>